<accession>A0ABR6FWS3</accession>
<dbReference type="Proteomes" id="UP000533533">
    <property type="component" value="Unassembled WGS sequence"/>
</dbReference>
<dbReference type="InterPro" id="IPR016142">
    <property type="entry name" value="Citrate_synth-like_lrg_a-sub"/>
</dbReference>
<dbReference type="Gene3D" id="1.10.580.10">
    <property type="entry name" value="Citrate Synthase, domain 1"/>
    <property type="match status" value="1"/>
</dbReference>
<feature type="domain" description="Helix-turn-helix" evidence="3">
    <location>
        <begin position="17"/>
        <end position="63"/>
    </location>
</feature>
<name>A0ABR6FWS3_9BURK</name>
<dbReference type="Pfam" id="PF12728">
    <property type="entry name" value="HTH_17"/>
    <property type="match status" value="1"/>
</dbReference>
<gene>
    <name evidence="4" type="ORF">FHX59_005700</name>
</gene>
<dbReference type="InterPro" id="IPR036969">
    <property type="entry name" value="Citrate_synthase_sf"/>
</dbReference>
<dbReference type="EC" id="2.3.3.1" evidence="4"/>
<dbReference type="SUPFAM" id="SSF48256">
    <property type="entry name" value="Citrate synthase"/>
    <property type="match status" value="1"/>
</dbReference>
<evidence type="ECO:0000313" key="4">
    <source>
        <dbReference type="EMBL" id="MBB2931230.1"/>
    </source>
</evidence>
<keyword evidence="5" id="KW-1185">Reference proteome</keyword>
<evidence type="ECO:0000259" key="3">
    <source>
        <dbReference type="Pfam" id="PF12728"/>
    </source>
</evidence>
<proteinExistence type="inferred from homology"/>
<dbReference type="Gene3D" id="1.10.1660.10">
    <property type="match status" value="1"/>
</dbReference>
<dbReference type="InterPro" id="IPR041657">
    <property type="entry name" value="HTH_17"/>
</dbReference>
<dbReference type="Pfam" id="PF00285">
    <property type="entry name" value="Citrate_synt"/>
    <property type="match status" value="1"/>
</dbReference>
<dbReference type="SUPFAM" id="SSF46955">
    <property type="entry name" value="Putative DNA-binding domain"/>
    <property type="match status" value="1"/>
</dbReference>
<comment type="caution">
    <text evidence="4">The sequence shown here is derived from an EMBL/GenBank/DDBJ whole genome shotgun (WGS) entry which is preliminary data.</text>
</comment>
<dbReference type="PANTHER" id="PTHR11739:SF4">
    <property type="entry name" value="CITRATE SYNTHASE, PEROXISOMAL"/>
    <property type="match status" value="1"/>
</dbReference>
<evidence type="ECO:0000256" key="1">
    <source>
        <dbReference type="ARBA" id="ARBA00010566"/>
    </source>
</evidence>
<dbReference type="GO" id="GO:0036440">
    <property type="term" value="F:citrate synthase activity"/>
    <property type="evidence" value="ECO:0007669"/>
    <property type="project" value="UniProtKB-EC"/>
</dbReference>
<organism evidence="4 5">
    <name type="scientific">Paraburkholderia silvatlantica</name>
    <dbReference type="NCBI Taxonomy" id="321895"/>
    <lineage>
        <taxon>Bacteria</taxon>
        <taxon>Pseudomonadati</taxon>
        <taxon>Pseudomonadota</taxon>
        <taxon>Betaproteobacteria</taxon>
        <taxon>Burkholderiales</taxon>
        <taxon>Burkholderiaceae</taxon>
        <taxon>Paraburkholderia</taxon>
    </lineage>
</organism>
<protein>
    <submittedName>
        <fullName evidence="4">Citrate synthase</fullName>
        <ecNumber evidence="4">2.3.3.1</ecNumber>
    </submittedName>
</protein>
<comment type="similarity">
    <text evidence="1">Belongs to the citrate synthase family.</text>
</comment>
<reference evidence="4 5" key="1">
    <citation type="submission" date="2020-08" db="EMBL/GenBank/DDBJ databases">
        <title>Genomic Encyclopedia of Type Strains, Phase IV (KMG-V): Genome sequencing to study the core and pangenomes of soil and plant-associated prokaryotes.</title>
        <authorList>
            <person name="Whitman W."/>
        </authorList>
    </citation>
    <scope>NUCLEOTIDE SEQUENCE [LARGE SCALE GENOMIC DNA]</scope>
    <source>
        <strain evidence="4 5">SRMrh-85</strain>
    </source>
</reference>
<dbReference type="InterPro" id="IPR002020">
    <property type="entry name" value="Citrate_synthase"/>
</dbReference>
<evidence type="ECO:0000313" key="5">
    <source>
        <dbReference type="Proteomes" id="UP000533533"/>
    </source>
</evidence>
<keyword evidence="2 4" id="KW-0808">Transferase</keyword>
<evidence type="ECO:0000256" key="2">
    <source>
        <dbReference type="ARBA" id="ARBA00022679"/>
    </source>
</evidence>
<dbReference type="PANTHER" id="PTHR11739">
    <property type="entry name" value="CITRATE SYNTHASE"/>
    <property type="match status" value="1"/>
</dbReference>
<keyword evidence="4" id="KW-0012">Acyltransferase</keyword>
<sequence length="402" mass="44101">MTPVINVSSMMDDKTLYMTAEEASRALGVSVATLYAYVSRKQIRSERVPGSKARRYWKADVDRLRGRDISTADGTFETPVPAETSITLITEDCLYFRGRSAIELAATSTLESLAALIWEADEKEIFGGPAPHMPPTLAALQTPLRDCSLSERCFASFPLIERADPRSYDLSGAGYRRTAADVLRWFAALVGRSTPSSQPVHHFLAKALRAPKGFDEIIRTLLVLSADHEFDPITYAVRASANVGITPYQAVLAGLIAGQGRRFQAERYGSCSRFLQEILNGKNGGDAVVARLRSAQPLAGFASPRSRPDPRTAPMMEVIGQVLGRDRDFIRLVHAQQAALEVGSPMDFILTTLFVGHKLGITGEEYAITSVGRIVGWIAHAMEQQLHGELVRPRARYVGRLP</sequence>
<dbReference type="InterPro" id="IPR009061">
    <property type="entry name" value="DNA-bd_dom_put_sf"/>
</dbReference>
<dbReference type="EMBL" id="JACHVZ010000018">
    <property type="protein sequence ID" value="MBB2931230.1"/>
    <property type="molecule type" value="Genomic_DNA"/>
</dbReference>